<reference evidence="2" key="1">
    <citation type="journal article" date="2014" name="Int. J. Syst. Evol. Microbiol.">
        <title>Complete genome sequence of Corynebacterium casei LMG S-19264T (=DSM 44701T), isolated from a smear-ripened cheese.</title>
        <authorList>
            <consortium name="US DOE Joint Genome Institute (JGI-PGF)"/>
            <person name="Walter F."/>
            <person name="Albersmeier A."/>
            <person name="Kalinowski J."/>
            <person name="Ruckert C."/>
        </authorList>
    </citation>
    <scope>NUCLEOTIDE SEQUENCE</scope>
    <source>
        <strain evidence="2">VKM Ac-1958</strain>
    </source>
</reference>
<dbReference type="PANTHER" id="PTHR33608:SF6">
    <property type="entry name" value="BLL2464 PROTEIN"/>
    <property type="match status" value="1"/>
</dbReference>
<reference evidence="2" key="2">
    <citation type="submission" date="2023-01" db="EMBL/GenBank/DDBJ databases">
        <authorList>
            <person name="Sun Q."/>
            <person name="Evtushenko L."/>
        </authorList>
    </citation>
    <scope>NUCLEOTIDE SEQUENCE</scope>
    <source>
        <strain evidence="2">VKM Ac-1958</strain>
    </source>
</reference>
<feature type="domain" description="DUF58" evidence="1">
    <location>
        <begin position="41"/>
        <end position="211"/>
    </location>
</feature>
<gene>
    <name evidence="2" type="ORF">GCM10017596_05040</name>
</gene>
<proteinExistence type="predicted"/>
<keyword evidence="3" id="KW-1185">Reference proteome</keyword>
<sequence>MSSLLTPVKSKLFIASSRKSTHALDGAYASLLRGRSLDFEDLRAYEYGDQVRDIDWRATARLGSPMIKRSRATRMHTVLFAVDTGLGMRGLARDERPKKDLAILTIGALGMLSLRHGDDFTLVHGDAARVQRTEIGRSEAALEHTLRRIDGALTNPAPSDRDALLGFIARTISRRMIVVIVTDGTPLTAEAERLTRRLRVQHDVLWITLDDADPVLDRTSRHGRLDAQSAWAVPSFLHGDHSVVGELTARDAEVAARRDALLDRLEISHTVLRSQDTAVSDLLHLLNRRRHVGRR</sequence>
<dbReference type="Pfam" id="PF01882">
    <property type="entry name" value="DUF58"/>
    <property type="match status" value="1"/>
</dbReference>
<accession>A0A9W6M866</accession>
<dbReference type="RefSeq" id="WP_204938479.1">
    <property type="nucleotide sequence ID" value="NZ_BAAAUM010000001.1"/>
</dbReference>
<dbReference type="Proteomes" id="UP001142325">
    <property type="component" value="Unassembled WGS sequence"/>
</dbReference>
<name>A0A9W6M866_9MICO</name>
<evidence type="ECO:0000313" key="2">
    <source>
        <dbReference type="EMBL" id="GLK00789.1"/>
    </source>
</evidence>
<dbReference type="EMBL" id="BSET01000001">
    <property type="protein sequence ID" value="GLK00789.1"/>
    <property type="molecule type" value="Genomic_DNA"/>
</dbReference>
<protein>
    <recommendedName>
        <fullName evidence="1">DUF58 domain-containing protein</fullName>
    </recommendedName>
</protein>
<dbReference type="PANTHER" id="PTHR33608">
    <property type="entry name" value="BLL2464 PROTEIN"/>
    <property type="match status" value="1"/>
</dbReference>
<comment type="caution">
    <text evidence="2">The sequence shown here is derived from an EMBL/GenBank/DDBJ whole genome shotgun (WGS) entry which is preliminary data.</text>
</comment>
<dbReference type="AlphaFoldDB" id="A0A9W6M866"/>
<dbReference type="InterPro" id="IPR002881">
    <property type="entry name" value="DUF58"/>
</dbReference>
<evidence type="ECO:0000313" key="3">
    <source>
        <dbReference type="Proteomes" id="UP001142325"/>
    </source>
</evidence>
<organism evidence="2 3">
    <name type="scientific">Microbacterium keratanolyticum</name>
    <dbReference type="NCBI Taxonomy" id="67574"/>
    <lineage>
        <taxon>Bacteria</taxon>
        <taxon>Bacillati</taxon>
        <taxon>Actinomycetota</taxon>
        <taxon>Actinomycetes</taxon>
        <taxon>Micrococcales</taxon>
        <taxon>Microbacteriaceae</taxon>
        <taxon>Microbacterium</taxon>
    </lineage>
</organism>
<evidence type="ECO:0000259" key="1">
    <source>
        <dbReference type="Pfam" id="PF01882"/>
    </source>
</evidence>